<keyword evidence="1" id="KW-0472">Membrane</keyword>
<evidence type="ECO:0000313" key="2">
    <source>
        <dbReference type="EMBL" id="PUA83072.1"/>
    </source>
</evidence>
<dbReference type="Pfam" id="PF14373">
    <property type="entry name" value="Imm_superinfect"/>
    <property type="match status" value="1"/>
</dbReference>
<keyword evidence="1" id="KW-1133">Transmembrane helix</keyword>
<name>A0A2R7Z3C5_9ACTN</name>
<protein>
    <submittedName>
        <fullName evidence="2">Iduronate sulfatase</fullName>
    </submittedName>
</protein>
<dbReference type="AlphaFoldDB" id="A0A2R7Z3C5"/>
<proteinExistence type="predicted"/>
<keyword evidence="1" id="KW-0812">Transmembrane</keyword>
<sequence>MPPPVAQARPHSTSPAVVATAWMVALVTMGYMIPWAVAVSRSAPNHAAVGLVNFLSGWTIIGWFVALVMSLRPVSDPSRAPW</sequence>
<gene>
    <name evidence="2" type="ORF">C7S10_01515</name>
</gene>
<keyword evidence="3" id="KW-1185">Reference proteome</keyword>
<feature type="transmembrane region" description="Helical" evidence="1">
    <location>
        <begin position="20"/>
        <end position="39"/>
    </location>
</feature>
<dbReference type="EMBL" id="PYXZ01000001">
    <property type="protein sequence ID" value="PUA83072.1"/>
    <property type="molecule type" value="Genomic_DNA"/>
</dbReference>
<evidence type="ECO:0000313" key="3">
    <source>
        <dbReference type="Proteomes" id="UP000244867"/>
    </source>
</evidence>
<dbReference type="InterPro" id="IPR016410">
    <property type="entry name" value="Phage_imm"/>
</dbReference>
<reference evidence="2 3" key="1">
    <citation type="submission" date="2018-03" db="EMBL/GenBank/DDBJ databases">
        <authorList>
            <person name="Keele B.F."/>
        </authorList>
    </citation>
    <scope>NUCLEOTIDE SEQUENCE [LARGE SCALE GENOMIC DNA]</scope>
    <source>
        <strain evidence="2 3">IB-3</strain>
    </source>
</reference>
<feature type="transmembrane region" description="Helical" evidence="1">
    <location>
        <begin position="51"/>
        <end position="71"/>
    </location>
</feature>
<comment type="caution">
    <text evidence="2">The sequence shown here is derived from an EMBL/GenBank/DDBJ whole genome shotgun (WGS) entry which is preliminary data.</text>
</comment>
<dbReference type="Proteomes" id="UP000244867">
    <property type="component" value="Unassembled WGS sequence"/>
</dbReference>
<evidence type="ECO:0000256" key="1">
    <source>
        <dbReference type="SAM" id="Phobius"/>
    </source>
</evidence>
<accession>A0A2R7Z3C5</accession>
<organism evidence="2 3">
    <name type="scientific">Nocardioides currus</name>
    <dbReference type="NCBI Taxonomy" id="2133958"/>
    <lineage>
        <taxon>Bacteria</taxon>
        <taxon>Bacillati</taxon>
        <taxon>Actinomycetota</taxon>
        <taxon>Actinomycetes</taxon>
        <taxon>Propionibacteriales</taxon>
        <taxon>Nocardioidaceae</taxon>
        <taxon>Nocardioides</taxon>
    </lineage>
</organism>
<dbReference type="OrthoDB" id="9814116at2"/>